<dbReference type="Gene3D" id="3.10.105.10">
    <property type="entry name" value="Dipeptide-binding Protein, Domain 3"/>
    <property type="match status" value="1"/>
</dbReference>
<dbReference type="InterPro" id="IPR039424">
    <property type="entry name" value="SBP_5"/>
</dbReference>
<feature type="chain" id="PRO_5026860888" evidence="4">
    <location>
        <begin position="19"/>
        <end position="519"/>
    </location>
</feature>
<name>A0A6M1LN20_9PROT</name>
<proteinExistence type="inferred from homology"/>
<dbReference type="CDD" id="cd08502">
    <property type="entry name" value="PBP2_NikA_DppA_OppA_like_16"/>
    <property type="match status" value="1"/>
</dbReference>
<comment type="similarity">
    <text evidence="2">Belongs to the bacterial solute-binding protein 5 family.</text>
</comment>
<reference evidence="6 7" key="1">
    <citation type="submission" date="2020-03" db="EMBL/GenBank/DDBJ databases">
        <title>Roseomonas stagni sp. nov., isolated from pond water in Japan.</title>
        <authorList>
            <person name="Furuhata K."/>
            <person name="Miyamoto H."/>
            <person name="Goto K."/>
        </authorList>
    </citation>
    <scope>NUCLEOTIDE SEQUENCE [LARGE SCALE GENOMIC DNA]</scope>
    <source>
        <strain evidence="6 7">PeD5</strain>
    </source>
</reference>
<comment type="caution">
    <text evidence="6">The sequence shown here is derived from an EMBL/GenBank/DDBJ whole genome shotgun (WGS) entry which is preliminary data.</text>
</comment>
<dbReference type="Gene3D" id="3.40.190.10">
    <property type="entry name" value="Periplasmic binding protein-like II"/>
    <property type="match status" value="1"/>
</dbReference>
<evidence type="ECO:0000256" key="4">
    <source>
        <dbReference type="SAM" id="SignalP"/>
    </source>
</evidence>
<protein>
    <submittedName>
        <fullName evidence="6">ABC transporter substrate-binding protein</fullName>
    </submittedName>
</protein>
<dbReference type="GO" id="GO:1904680">
    <property type="term" value="F:peptide transmembrane transporter activity"/>
    <property type="evidence" value="ECO:0007669"/>
    <property type="project" value="TreeGrafter"/>
</dbReference>
<dbReference type="PANTHER" id="PTHR30290">
    <property type="entry name" value="PERIPLASMIC BINDING COMPONENT OF ABC TRANSPORTER"/>
    <property type="match status" value="1"/>
</dbReference>
<gene>
    <name evidence="6" type="ORF">G3576_16235</name>
</gene>
<evidence type="ECO:0000313" key="7">
    <source>
        <dbReference type="Proteomes" id="UP000475385"/>
    </source>
</evidence>
<dbReference type="Proteomes" id="UP000475385">
    <property type="component" value="Unassembled WGS sequence"/>
</dbReference>
<dbReference type="GO" id="GO:0030288">
    <property type="term" value="C:outer membrane-bounded periplasmic space"/>
    <property type="evidence" value="ECO:0007669"/>
    <property type="project" value="UniProtKB-ARBA"/>
</dbReference>
<feature type="domain" description="Solute-binding protein family 5" evidence="5">
    <location>
        <begin position="68"/>
        <end position="424"/>
    </location>
</feature>
<dbReference type="GO" id="GO:0043190">
    <property type="term" value="C:ATP-binding cassette (ABC) transporter complex"/>
    <property type="evidence" value="ECO:0007669"/>
    <property type="project" value="InterPro"/>
</dbReference>
<dbReference type="Gene3D" id="3.90.76.10">
    <property type="entry name" value="Dipeptide-binding Protein, Domain 1"/>
    <property type="match status" value="1"/>
</dbReference>
<sequence length="519" mass="57189">MKKHVTLALALLAATALAGPVGAQSTLRVKPSGDVRITDPHLGSDSMARNMGYMVYDTLFAVDDQLRIRPQMAESHEVLEGGRVWRLRLREGLVFQDGSPVTAADVVASLRRWAQNDGLGQQLIARGAVFEAEGTNAFTLTLNTPWGMVLEALGKPGAPVPFIMPERLAQTPANRPVPEVLGSGPYRFVANEWRAGDRLVFARHAGYRPRGEAAAGLSGGRVARFDRVEWLIMPDQQTAIDALRKGEIDIAEDIPADLLSVLRRDRNITVANQDELGVAQQIRLNTTQPPFNNPLLRQALLHAVNGQDFLNAVTTDPSQGRVCNSFYVCSSPYHSTTGWPALNLDRARQLVRESGYDGTPVVFLNAAENTNINAFTLVADQLFRSIGLRTDVQAMDWATVVARRQSREPVNRGGWSVFISGPGGLDMMEPVSHLGLRSNCDRAWFGWPCDEEIERLRAAFADTPDEARKREIAAQIQARALQTVPYIPIGVQYQLRAHRANLTGLLNPPAPVYWNVSRR</sequence>
<dbReference type="GO" id="GO:0015833">
    <property type="term" value="P:peptide transport"/>
    <property type="evidence" value="ECO:0007669"/>
    <property type="project" value="TreeGrafter"/>
</dbReference>
<dbReference type="InterPro" id="IPR000914">
    <property type="entry name" value="SBP_5_dom"/>
</dbReference>
<evidence type="ECO:0000259" key="5">
    <source>
        <dbReference type="Pfam" id="PF00496"/>
    </source>
</evidence>
<dbReference type="Pfam" id="PF00496">
    <property type="entry name" value="SBP_bac_5"/>
    <property type="match status" value="1"/>
</dbReference>
<dbReference type="AlphaFoldDB" id="A0A6M1LN20"/>
<feature type="signal peptide" evidence="4">
    <location>
        <begin position="1"/>
        <end position="18"/>
    </location>
</feature>
<dbReference type="RefSeq" id="WP_164695479.1">
    <property type="nucleotide sequence ID" value="NZ_JAAIKB010000006.1"/>
</dbReference>
<dbReference type="PANTHER" id="PTHR30290:SF38">
    <property type="entry name" value="D,D-DIPEPTIDE-BINDING PERIPLASMIC PROTEIN DDPA-RELATED"/>
    <property type="match status" value="1"/>
</dbReference>
<accession>A0A6M1LN20</accession>
<comment type="subcellular location">
    <subcellularLocation>
        <location evidence="1">Periplasm</location>
    </subcellularLocation>
</comment>
<dbReference type="EMBL" id="JAAIKB010000006">
    <property type="protein sequence ID" value="NGM21573.1"/>
    <property type="molecule type" value="Genomic_DNA"/>
</dbReference>
<organism evidence="6 7">
    <name type="scientific">Falsiroseomonas algicola</name>
    <dbReference type="NCBI Taxonomy" id="2716930"/>
    <lineage>
        <taxon>Bacteria</taxon>
        <taxon>Pseudomonadati</taxon>
        <taxon>Pseudomonadota</taxon>
        <taxon>Alphaproteobacteria</taxon>
        <taxon>Acetobacterales</taxon>
        <taxon>Roseomonadaceae</taxon>
        <taxon>Falsiroseomonas</taxon>
    </lineage>
</organism>
<dbReference type="PIRSF" id="PIRSF002741">
    <property type="entry name" value="MppA"/>
    <property type="match status" value="1"/>
</dbReference>
<dbReference type="InterPro" id="IPR030678">
    <property type="entry name" value="Peptide/Ni-bd"/>
</dbReference>
<evidence type="ECO:0000256" key="3">
    <source>
        <dbReference type="ARBA" id="ARBA00022729"/>
    </source>
</evidence>
<evidence type="ECO:0000256" key="2">
    <source>
        <dbReference type="ARBA" id="ARBA00005695"/>
    </source>
</evidence>
<keyword evidence="3 4" id="KW-0732">Signal</keyword>
<keyword evidence="7" id="KW-1185">Reference proteome</keyword>
<evidence type="ECO:0000313" key="6">
    <source>
        <dbReference type="EMBL" id="NGM21573.1"/>
    </source>
</evidence>
<evidence type="ECO:0000256" key="1">
    <source>
        <dbReference type="ARBA" id="ARBA00004418"/>
    </source>
</evidence>
<dbReference type="SUPFAM" id="SSF53850">
    <property type="entry name" value="Periplasmic binding protein-like II"/>
    <property type="match status" value="1"/>
</dbReference>